<feature type="compositionally biased region" description="Acidic residues" evidence="5">
    <location>
        <begin position="236"/>
        <end position="245"/>
    </location>
</feature>
<dbReference type="AlphaFoldDB" id="A0AAD6SRM7"/>
<evidence type="ECO:0000313" key="7">
    <source>
        <dbReference type="EMBL" id="KAJ7032608.1"/>
    </source>
</evidence>
<dbReference type="SUPFAM" id="SSF56399">
    <property type="entry name" value="ADP-ribosylation"/>
    <property type="match status" value="1"/>
</dbReference>
<gene>
    <name evidence="7" type="ORF">C8F04DRAFT_1003635</name>
</gene>
<dbReference type="GO" id="GO:0016779">
    <property type="term" value="F:nucleotidyltransferase activity"/>
    <property type="evidence" value="ECO:0007669"/>
    <property type="project" value="UniProtKB-KW"/>
</dbReference>
<dbReference type="Gene3D" id="3.10.110.10">
    <property type="entry name" value="Ubiquitin Conjugating Enzyme"/>
    <property type="match status" value="1"/>
</dbReference>
<dbReference type="GO" id="GO:0003950">
    <property type="term" value="F:NAD+ poly-ADP-ribosyltransferase activity"/>
    <property type="evidence" value="ECO:0007669"/>
    <property type="project" value="InterPro"/>
</dbReference>
<dbReference type="InterPro" id="IPR016135">
    <property type="entry name" value="UBQ-conjugating_enzyme/RWD"/>
</dbReference>
<dbReference type="Proteomes" id="UP001218188">
    <property type="component" value="Unassembled WGS sequence"/>
</dbReference>
<feature type="domain" description="UBC core" evidence="6">
    <location>
        <begin position="1090"/>
        <end position="1275"/>
    </location>
</feature>
<dbReference type="SUPFAM" id="SSF54495">
    <property type="entry name" value="UBC-like"/>
    <property type="match status" value="1"/>
</dbReference>
<accession>A0AAD6SRM7</accession>
<dbReference type="InterPro" id="IPR000608">
    <property type="entry name" value="UBC"/>
</dbReference>
<evidence type="ECO:0000256" key="5">
    <source>
        <dbReference type="SAM" id="MobiDB-lite"/>
    </source>
</evidence>
<feature type="compositionally biased region" description="Low complexity" evidence="5">
    <location>
        <begin position="1"/>
        <end position="23"/>
    </location>
</feature>
<keyword evidence="2" id="KW-0808">Transferase</keyword>
<dbReference type="Pfam" id="PF00644">
    <property type="entry name" value="PARP"/>
    <property type="match status" value="1"/>
</dbReference>
<proteinExistence type="predicted"/>
<feature type="region of interest" description="Disordered" evidence="5">
    <location>
        <begin position="222"/>
        <end position="245"/>
    </location>
</feature>
<feature type="region of interest" description="Disordered" evidence="5">
    <location>
        <begin position="1040"/>
        <end position="1065"/>
    </location>
</feature>
<evidence type="ECO:0000313" key="8">
    <source>
        <dbReference type="Proteomes" id="UP001218188"/>
    </source>
</evidence>
<dbReference type="EMBL" id="JARJCM010000071">
    <property type="protein sequence ID" value="KAJ7032608.1"/>
    <property type="molecule type" value="Genomic_DNA"/>
</dbReference>
<feature type="compositionally biased region" description="Gly residues" evidence="5">
    <location>
        <begin position="1041"/>
        <end position="1054"/>
    </location>
</feature>
<keyword evidence="4" id="KW-0520">NAD</keyword>
<evidence type="ECO:0000256" key="3">
    <source>
        <dbReference type="ARBA" id="ARBA00022695"/>
    </source>
</evidence>
<dbReference type="Pfam" id="PF00179">
    <property type="entry name" value="UQ_con"/>
    <property type="match status" value="1"/>
</dbReference>
<dbReference type="InterPro" id="IPR012317">
    <property type="entry name" value="Poly(ADP-ribose)pol_cat_dom"/>
</dbReference>
<keyword evidence="3" id="KW-0548">Nucleotidyltransferase</keyword>
<organism evidence="7 8">
    <name type="scientific">Mycena alexandri</name>
    <dbReference type="NCBI Taxonomy" id="1745969"/>
    <lineage>
        <taxon>Eukaryota</taxon>
        <taxon>Fungi</taxon>
        <taxon>Dikarya</taxon>
        <taxon>Basidiomycota</taxon>
        <taxon>Agaricomycotina</taxon>
        <taxon>Agaricomycetes</taxon>
        <taxon>Agaricomycetidae</taxon>
        <taxon>Agaricales</taxon>
        <taxon>Marasmiineae</taxon>
        <taxon>Mycenaceae</taxon>
        <taxon>Mycena</taxon>
    </lineage>
</organism>
<evidence type="ECO:0000259" key="6">
    <source>
        <dbReference type="PROSITE" id="PS50127"/>
    </source>
</evidence>
<evidence type="ECO:0000256" key="4">
    <source>
        <dbReference type="ARBA" id="ARBA00023027"/>
    </source>
</evidence>
<dbReference type="CDD" id="cd23802">
    <property type="entry name" value="UBCc_UBE2Q"/>
    <property type="match status" value="1"/>
</dbReference>
<sequence length="1275" mass="138911">MAPGTRSRSNAASPAKSAANTTKNQAQGASQPKGKDTEIIVLSSDSDDDYNEGKGKGRVVKRQKTNTWEQMDEDIVMLDAPPTPPHSVAASSGAKNAHLKGRKRFTADFADLKAQGLEKGGLAVTKIQKGDDEGMLDLVVVDRTKNDARVVACNIIISDTSEYPKHHTMLTYSEDADLPERVASALSALESAPAMPIGEALERLLNSLSGAKPAATKAATKPLGKGKSFATNNTASDEEIESDEGSEAYDGYFSDNDYAIPSNSQARTTAAAAKERVTARIQRDFVEVVSSSYRPGLIPFTSGKWDPATDFAVSVSFATVLLTSTIPAQALVAWDRRLLASSKARYLVLLISGFNSGAGSSVHNEGQYVRKGMQLRFQVGVCSTYKPSREHAVEAGRTFGLVGKDAEDEIREAKEKATKLREAQLAEWGSLDPDGEGHGEDGSFGDFGGAEFGEDAVEDEVQEDEEGRFERFSLSSSLEALLDSQLVRLIGLRRQYGVGWAGAEMMVERVEREQRAEAEVWTVYRQDILTADADEARLARGGTLPDDPLRALPKGDDINLPHVAFCYLVRRLTLCTRYCLVCHNKLSAEFEALKPYVCDRPLCTYQYYAHNRGASLEYEIIHNPETVDLLLSLTYSAAAEGVVDEPLPVGMALRVPPPDKSRITTAPQSNMHAYHQPAAPAPAPANVNYVIGNDGLIDFDTLPVEHMRASIAGLIDTLPSIDDMKRHLERKVKPGKSKPRLKEMENGTVLPAAWSILRWCVASCTAYLEEMSSEEQCIQGLDPAWRQFRFSVGAPDAEAKFQKAQQKSTATDPNAKKYPSLYAFHGSALRNWHSIIRHGLWFKIVTNGRAYGDGVYLAKEAQTSMSHYAASGRVCWRKSKLGPTSCMALAEVVNLPQQFVSSQPHYVIKDTEWIMCRYLLVKGLEAPQGDASRKKKKDRAAIPFVKLDPAQSTTLMGKALQVPQPGHQIAQLVDERTQELVDEDHDETDAYIFADRAPPPAEVIDVSDDDEPMPMPAAKGKGKGKGASLVAAVSSAFKSKGNGGAVASGSGSGGSAAAKGPPKDDWKHDAAYVQRTMQMLMPPPLDSSPSATMAVQRELKAMLKEQDKAMVSPGGLKELGWYMPPELVGDNLFQWIVEMHSFDETLPIAKDLKREKVNSLIFEIRFGPTYPIGPPFFRIITPRFLPFMHGGGGHVTGGGSICMDLLTSDGWLPSYSISAVLMQIKLAISNLDPKPARLAQNWNTPYGVGEALAGFKRAAATHNWTVPDGFDKLVR</sequence>
<evidence type="ECO:0000256" key="1">
    <source>
        <dbReference type="ARBA" id="ARBA00022676"/>
    </source>
</evidence>
<reference evidence="7" key="1">
    <citation type="submission" date="2023-03" db="EMBL/GenBank/DDBJ databases">
        <title>Massive genome expansion in bonnet fungi (Mycena s.s.) driven by repeated elements and novel gene families across ecological guilds.</title>
        <authorList>
            <consortium name="Lawrence Berkeley National Laboratory"/>
            <person name="Harder C.B."/>
            <person name="Miyauchi S."/>
            <person name="Viragh M."/>
            <person name="Kuo A."/>
            <person name="Thoen E."/>
            <person name="Andreopoulos B."/>
            <person name="Lu D."/>
            <person name="Skrede I."/>
            <person name="Drula E."/>
            <person name="Henrissat B."/>
            <person name="Morin E."/>
            <person name="Kohler A."/>
            <person name="Barry K."/>
            <person name="LaButti K."/>
            <person name="Morin E."/>
            <person name="Salamov A."/>
            <person name="Lipzen A."/>
            <person name="Mereny Z."/>
            <person name="Hegedus B."/>
            <person name="Baldrian P."/>
            <person name="Stursova M."/>
            <person name="Weitz H."/>
            <person name="Taylor A."/>
            <person name="Grigoriev I.V."/>
            <person name="Nagy L.G."/>
            <person name="Martin F."/>
            <person name="Kauserud H."/>
        </authorList>
    </citation>
    <scope>NUCLEOTIDE SEQUENCE</scope>
    <source>
        <strain evidence="7">CBHHK200</strain>
    </source>
</reference>
<dbReference type="PANTHER" id="PTHR21328">
    <property type="entry name" value="POLY ADP-RIBOSE POLYMERASE FAMILY, MEMBER PARP"/>
    <property type="match status" value="1"/>
</dbReference>
<keyword evidence="8" id="KW-1185">Reference proteome</keyword>
<protein>
    <recommendedName>
        <fullName evidence="6">UBC core domain-containing protein</fullName>
    </recommendedName>
</protein>
<dbReference type="Gene3D" id="3.90.228.10">
    <property type="match status" value="1"/>
</dbReference>
<feature type="region of interest" description="Disordered" evidence="5">
    <location>
        <begin position="1"/>
        <end position="61"/>
    </location>
</feature>
<name>A0AAD6SRM7_9AGAR</name>
<evidence type="ECO:0000256" key="2">
    <source>
        <dbReference type="ARBA" id="ARBA00022679"/>
    </source>
</evidence>
<dbReference type="PROSITE" id="PS50127">
    <property type="entry name" value="UBC_2"/>
    <property type="match status" value="1"/>
</dbReference>
<dbReference type="InterPro" id="IPR051838">
    <property type="entry name" value="ARTD_PARP"/>
</dbReference>
<comment type="caution">
    <text evidence="7">The sequence shown here is derived from an EMBL/GenBank/DDBJ whole genome shotgun (WGS) entry which is preliminary data.</text>
</comment>
<keyword evidence="1" id="KW-0328">Glycosyltransferase</keyword>